<dbReference type="EMBL" id="QGTL01000007">
    <property type="protein sequence ID" value="PWV73746.1"/>
    <property type="molecule type" value="Genomic_DNA"/>
</dbReference>
<gene>
    <name evidence="1" type="ORF">DFR69_107377</name>
</gene>
<reference evidence="1 2" key="1">
    <citation type="submission" date="2018-05" db="EMBL/GenBank/DDBJ databases">
        <title>Genomic Encyclopedia of Type Strains, Phase IV (KMG-IV): sequencing the most valuable type-strain genomes for metagenomic binning, comparative biology and taxonomic classification.</title>
        <authorList>
            <person name="Goeker M."/>
        </authorList>
    </citation>
    <scope>NUCLEOTIDE SEQUENCE [LARGE SCALE GENOMIC DNA]</scope>
    <source>
        <strain evidence="1 2">DSM 44717</strain>
    </source>
</reference>
<comment type="caution">
    <text evidence="1">The sequence shown here is derived from an EMBL/GenBank/DDBJ whole genome shotgun (WGS) entry which is preliminary data.</text>
</comment>
<dbReference type="Pfam" id="PF04075">
    <property type="entry name" value="F420H2_quin_red"/>
    <property type="match status" value="1"/>
</dbReference>
<evidence type="ECO:0000313" key="1">
    <source>
        <dbReference type="EMBL" id="PWV73746.1"/>
    </source>
</evidence>
<dbReference type="GO" id="GO:0016491">
    <property type="term" value="F:oxidoreductase activity"/>
    <property type="evidence" value="ECO:0007669"/>
    <property type="project" value="InterPro"/>
</dbReference>
<evidence type="ECO:0000313" key="2">
    <source>
        <dbReference type="Proteomes" id="UP000246410"/>
    </source>
</evidence>
<organism evidence="1 2">
    <name type="scientific">Nocardia neocaledoniensis</name>
    <dbReference type="NCBI Taxonomy" id="236511"/>
    <lineage>
        <taxon>Bacteria</taxon>
        <taxon>Bacillati</taxon>
        <taxon>Actinomycetota</taxon>
        <taxon>Actinomycetes</taxon>
        <taxon>Mycobacteriales</taxon>
        <taxon>Nocardiaceae</taxon>
        <taxon>Nocardia</taxon>
    </lineage>
</organism>
<dbReference type="InterPro" id="IPR004378">
    <property type="entry name" value="F420H2_quin_Rdtase"/>
</dbReference>
<sequence>MGGTCSFFHRQEKPLSQESLLARVVRGANAGVVALAEAPIIGKLLGKSFAQISYTGRRSGRTFSTPVNYLRRGDEYVIGVAMPDKKKWWRNFLGEGGPVTLRIAGVDHRGHAVTHRDGRRVTVRVRPTPA</sequence>
<accession>A0A317NEE5</accession>
<dbReference type="Gene3D" id="2.30.110.10">
    <property type="entry name" value="Electron Transport, Fmn-binding Protein, Chain A"/>
    <property type="match status" value="1"/>
</dbReference>
<protein>
    <submittedName>
        <fullName evidence="1">Uncharacterized protein DUF385</fullName>
    </submittedName>
</protein>
<keyword evidence="2" id="KW-1185">Reference proteome</keyword>
<dbReference type="AlphaFoldDB" id="A0A317NEE5"/>
<name>A0A317NEE5_9NOCA</name>
<dbReference type="Proteomes" id="UP000246410">
    <property type="component" value="Unassembled WGS sequence"/>
</dbReference>
<proteinExistence type="predicted"/>
<dbReference type="InterPro" id="IPR012349">
    <property type="entry name" value="Split_barrel_FMN-bd"/>
</dbReference>